<keyword evidence="3" id="KW-1185">Reference proteome</keyword>
<dbReference type="OrthoDB" id="4950453at2759"/>
<dbReference type="EMBL" id="CAGA01000027">
    <property type="protein sequence ID" value="CCE31041.1"/>
    <property type="molecule type" value="Genomic_DNA"/>
</dbReference>
<evidence type="ECO:0000313" key="2">
    <source>
        <dbReference type="EMBL" id="CCE31041.1"/>
    </source>
</evidence>
<evidence type="ECO:0000313" key="3">
    <source>
        <dbReference type="Proteomes" id="UP000016801"/>
    </source>
</evidence>
<feature type="region of interest" description="Disordered" evidence="1">
    <location>
        <begin position="1"/>
        <end position="75"/>
    </location>
</feature>
<dbReference type="HOGENOM" id="CLU_1660565_0_0_1"/>
<proteinExistence type="predicted"/>
<protein>
    <submittedName>
        <fullName evidence="2">Uncharacterized protein</fullName>
    </submittedName>
</protein>
<accession>M1W1L6</accession>
<gene>
    <name evidence="2" type="ORF">CPUR_04892</name>
</gene>
<evidence type="ECO:0000256" key="1">
    <source>
        <dbReference type="SAM" id="MobiDB-lite"/>
    </source>
</evidence>
<dbReference type="Proteomes" id="UP000016801">
    <property type="component" value="Unassembled WGS sequence"/>
</dbReference>
<comment type="caution">
    <text evidence="2">The sequence shown here is derived from an EMBL/GenBank/DDBJ whole genome shotgun (WGS) entry which is preliminary data.</text>
</comment>
<organism evidence="2 3">
    <name type="scientific">Claviceps purpurea (strain 20.1)</name>
    <name type="common">Ergot fungus</name>
    <name type="synonym">Sphacelia segetum</name>
    <dbReference type="NCBI Taxonomy" id="1111077"/>
    <lineage>
        <taxon>Eukaryota</taxon>
        <taxon>Fungi</taxon>
        <taxon>Dikarya</taxon>
        <taxon>Ascomycota</taxon>
        <taxon>Pezizomycotina</taxon>
        <taxon>Sordariomycetes</taxon>
        <taxon>Hypocreomycetidae</taxon>
        <taxon>Hypocreales</taxon>
        <taxon>Clavicipitaceae</taxon>
        <taxon>Claviceps</taxon>
    </lineage>
</organism>
<dbReference type="AlphaFoldDB" id="M1W1L6"/>
<feature type="compositionally biased region" description="Basic and acidic residues" evidence="1">
    <location>
        <begin position="16"/>
        <end position="26"/>
    </location>
</feature>
<sequence>MSEHPGQIPHPPVGDAGKEANVKDNSLEEAAFADVDKLTETDSSPKNAENAPESIERLEPRTSGDEAVEASSSADPIASQIAYQRLYRFLIYRKIERLSSSYAPPSLTEQECADLFPLKCTDEQWAQLVAVFPMEDISEIILRQMGHAMANSGATGTGP</sequence>
<dbReference type="VEuPathDB" id="FungiDB:CPUR_04892"/>
<name>M1W1L6_CLAP2</name>
<reference evidence="2 3" key="1">
    <citation type="journal article" date="2013" name="PLoS Genet.">
        <title>Plant-symbiotic fungi as chemical engineers: Multi-genome analysis of the Clavicipitaceae reveals dynamics of alkaloid loci.</title>
        <authorList>
            <person name="Schardl C.L."/>
            <person name="Young C.A."/>
            <person name="Hesse U."/>
            <person name="Amyotte S.G."/>
            <person name="Andreeva K."/>
            <person name="Calie P.J."/>
            <person name="Fleetwood D.J."/>
            <person name="Haws D.C."/>
            <person name="Moore N."/>
            <person name="Oeser B."/>
            <person name="Panaccione D.G."/>
            <person name="Schweri K.K."/>
            <person name="Voisey C.R."/>
            <person name="Farman M.L."/>
            <person name="Jaromczyk J.W."/>
            <person name="Roe B.A."/>
            <person name="O'Sullivan D.M."/>
            <person name="Scott B."/>
            <person name="Tudzynski P."/>
            <person name="An Z."/>
            <person name="Arnaoudova E.G."/>
            <person name="Bullock C.T."/>
            <person name="Charlton N.D."/>
            <person name="Chen L."/>
            <person name="Cox M."/>
            <person name="Dinkins R.D."/>
            <person name="Florea S."/>
            <person name="Glenn A.E."/>
            <person name="Gordon A."/>
            <person name="Gueldener U."/>
            <person name="Harris D.R."/>
            <person name="Hollin W."/>
            <person name="Jaromczyk J."/>
            <person name="Johnson R.D."/>
            <person name="Khan A.K."/>
            <person name="Leistner E."/>
            <person name="Leuchtmann A."/>
            <person name="Li C."/>
            <person name="Liu J."/>
            <person name="Liu J."/>
            <person name="Liu M."/>
            <person name="Mace W."/>
            <person name="Machado C."/>
            <person name="Nagabhyru P."/>
            <person name="Pan J."/>
            <person name="Schmid J."/>
            <person name="Sugawara K."/>
            <person name="Steiner U."/>
            <person name="Takach J.E."/>
            <person name="Tanaka E."/>
            <person name="Webb J.S."/>
            <person name="Wilson E.V."/>
            <person name="Wiseman J.L."/>
            <person name="Yoshida R."/>
            <person name="Zeng Z."/>
        </authorList>
    </citation>
    <scope>NUCLEOTIDE SEQUENCE [LARGE SCALE GENOMIC DNA]</scope>
    <source>
        <strain evidence="2 3">20.1</strain>
    </source>
</reference>
<feature type="compositionally biased region" description="Basic and acidic residues" evidence="1">
    <location>
        <begin position="54"/>
        <end position="64"/>
    </location>
</feature>